<dbReference type="Proteomes" id="UP000596427">
    <property type="component" value="Chromosome"/>
</dbReference>
<keyword evidence="4" id="KW-1185">Reference proteome</keyword>
<reference evidence="3 4" key="1">
    <citation type="submission" date="2020-10" db="EMBL/GenBank/DDBJ databases">
        <title>Degradation of 1,4-Dioxane by Xanthobacter sp. YN2, via a Novel Group-2 Soluble Di-Iron Monooxygenase.</title>
        <authorList>
            <person name="Ma F."/>
            <person name="Wang Y."/>
            <person name="Yang J."/>
            <person name="Guo H."/>
            <person name="Su D."/>
            <person name="Yu L."/>
        </authorList>
    </citation>
    <scope>NUCLEOTIDE SEQUENCE [LARGE SCALE GENOMIC DNA]</scope>
    <source>
        <strain evidence="3 4">YN2</strain>
    </source>
</reference>
<dbReference type="AlphaFoldDB" id="A0A974PKP3"/>
<gene>
    <name evidence="3" type="ORF">EZH22_20005</name>
</gene>
<dbReference type="Pfam" id="PF01408">
    <property type="entry name" value="GFO_IDH_MocA"/>
    <property type="match status" value="1"/>
</dbReference>
<dbReference type="Gene3D" id="3.30.360.10">
    <property type="entry name" value="Dihydrodipicolinate Reductase, domain 2"/>
    <property type="match status" value="1"/>
</dbReference>
<feature type="domain" description="GFO/IDH/MocA-like oxidoreductase" evidence="2">
    <location>
        <begin position="129"/>
        <end position="246"/>
    </location>
</feature>
<dbReference type="SUPFAM" id="SSF51735">
    <property type="entry name" value="NAD(P)-binding Rossmann-fold domains"/>
    <property type="match status" value="1"/>
</dbReference>
<dbReference type="PANTHER" id="PTHR43377:SF1">
    <property type="entry name" value="BILIVERDIN REDUCTASE A"/>
    <property type="match status" value="1"/>
</dbReference>
<dbReference type="KEGG" id="xdi:EZH22_20005"/>
<evidence type="ECO:0000313" key="4">
    <source>
        <dbReference type="Proteomes" id="UP000596427"/>
    </source>
</evidence>
<dbReference type="EMBL" id="CP063362">
    <property type="protein sequence ID" value="QRG05355.1"/>
    <property type="molecule type" value="Genomic_DNA"/>
</dbReference>
<sequence length="330" mass="34199">MLEVGLAGLGWWGGMMLAALADSPHVRIVAATDLDPGKAAVAARHGVPFVPTFQSLLATPALGGVILCTPQDFHAHQIIAAAAAGKHVFCEKPLCLTRADAERAVAACAAHGRVLGVGHERRFEPPVVELAARIARGDLGTVLQMEGNFSQDKFLALPPGNWRTSRGNPAGPATATGVHLIDLATAILGPAERVLANLGTLATTFENGDTLAMSIRFASGATALLSAILATPFDGRIAVYGSEGWAEVRDKAHPEQSEGWTATYVRRGRLREQIEYPPAVAVRANVEAFAIAAAGGAPYPIATGQMIETVAALEAVFASAATGQPAQVPG</sequence>
<dbReference type="InterPro" id="IPR036291">
    <property type="entry name" value="NAD(P)-bd_dom_sf"/>
</dbReference>
<organism evidence="3 4">
    <name type="scientific">Xanthobacter dioxanivorans</name>
    <dbReference type="NCBI Taxonomy" id="2528964"/>
    <lineage>
        <taxon>Bacteria</taxon>
        <taxon>Pseudomonadati</taxon>
        <taxon>Pseudomonadota</taxon>
        <taxon>Alphaproteobacteria</taxon>
        <taxon>Hyphomicrobiales</taxon>
        <taxon>Xanthobacteraceae</taxon>
        <taxon>Xanthobacter</taxon>
    </lineage>
</organism>
<dbReference type="RefSeq" id="WP_203192221.1">
    <property type="nucleotide sequence ID" value="NZ_CP063362.1"/>
</dbReference>
<dbReference type="Gene3D" id="3.40.50.720">
    <property type="entry name" value="NAD(P)-binding Rossmann-like Domain"/>
    <property type="match status" value="1"/>
</dbReference>
<dbReference type="InterPro" id="IPR055170">
    <property type="entry name" value="GFO_IDH_MocA-like_dom"/>
</dbReference>
<dbReference type="PANTHER" id="PTHR43377">
    <property type="entry name" value="BILIVERDIN REDUCTASE A"/>
    <property type="match status" value="1"/>
</dbReference>
<dbReference type="InterPro" id="IPR000683">
    <property type="entry name" value="Gfo/Idh/MocA-like_OxRdtase_N"/>
</dbReference>
<evidence type="ECO:0000313" key="3">
    <source>
        <dbReference type="EMBL" id="QRG05355.1"/>
    </source>
</evidence>
<dbReference type="GO" id="GO:0000166">
    <property type="term" value="F:nucleotide binding"/>
    <property type="evidence" value="ECO:0007669"/>
    <property type="project" value="InterPro"/>
</dbReference>
<dbReference type="SUPFAM" id="SSF55347">
    <property type="entry name" value="Glyceraldehyde-3-phosphate dehydrogenase-like, C-terminal domain"/>
    <property type="match status" value="1"/>
</dbReference>
<protein>
    <submittedName>
        <fullName evidence="3">Gfo/Idh/MocA family oxidoreductase</fullName>
    </submittedName>
</protein>
<proteinExistence type="predicted"/>
<evidence type="ECO:0000259" key="2">
    <source>
        <dbReference type="Pfam" id="PF22725"/>
    </source>
</evidence>
<dbReference type="InterPro" id="IPR051450">
    <property type="entry name" value="Gfo/Idh/MocA_Oxidoreductases"/>
</dbReference>
<evidence type="ECO:0000259" key="1">
    <source>
        <dbReference type="Pfam" id="PF01408"/>
    </source>
</evidence>
<accession>A0A974PKP3</accession>
<feature type="domain" description="Gfo/Idh/MocA-like oxidoreductase N-terminal" evidence="1">
    <location>
        <begin position="3"/>
        <end position="119"/>
    </location>
</feature>
<name>A0A974PKP3_9HYPH</name>
<dbReference type="Pfam" id="PF22725">
    <property type="entry name" value="GFO_IDH_MocA_C3"/>
    <property type="match status" value="1"/>
</dbReference>